<proteinExistence type="predicted"/>
<evidence type="ECO:0000313" key="5">
    <source>
        <dbReference type="EMBL" id="HGN37070.1"/>
    </source>
</evidence>
<keyword evidence="3 5" id="KW-0067">ATP-binding</keyword>
<evidence type="ECO:0000256" key="2">
    <source>
        <dbReference type="ARBA" id="ARBA00022741"/>
    </source>
</evidence>
<evidence type="ECO:0000256" key="3">
    <source>
        <dbReference type="ARBA" id="ARBA00022840"/>
    </source>
</evidence>
<dbReference type="NCBIfam" id="TIGR01727">
    <property type="entry name" value="oligo_HPY"/>
    <property type="match status" value="1"/>
</dbReference>
<evidence type="ECO:0000259" key="4">
    <source>
        <dbReference type="PROSITE" id="PS50893"/>
    </source>
</evidence>
<dbReference type="EMBL" id="DTAI01000171">
    <property type="protein sequence ID" value="HGN37070.1"/>
    <property type="molecule type" value="Genomic_DNA"/>
</dbReference>
<evidence type="ECO:0000313" key="6">
    <source>
        <dbReference type="EMBL" id="HGQ17531.1"/>
    </source>
</evidence>
<dbReference type="GO" id="GO:0016887">
    <property type="term" value="F:ATP hydrolysis activity"/>
    <property type="evidence" value="ECO:0007669"/>
    <property type="project" value="InterPro"/>
</dbReference>
<dbReference type="SUPFAM" id="SSF52540">
    <property type="entry name" value="P-loop containing nucleoside triphosphate hydrolases"/>
    <property type="match status" value="1"/>
</dbReference>
<accession>A0A7J3I8H9</accession>
<organism evidence="5">
    <name type="scientific">Ignisphaera aggregans</name>
    <dbReference type="NCBI Taxonomy" id="334771"/>
    <lineage>
        <taxon>Archaea</taxon>
        <taxon>Thermoproteota</taxon>
        <taxon>Thermoprotei</taxon>
        <taxon>Desulfurococcales</taxon>
        <taxon>Desulfurococcaceae</taxon>
        <taxon>Ignisphaera</taxon>
    </lineage>
</organism>
<dbReference type="PROSITE" id="PS50893">
    <property type="entry name" value="ABC_TRANSPORTER_2"/>
    <property type="match status" value="1"/>
</dbReference>
<dbReference type="AlphaFoldDB" id="A0A7J3I8H9"/>
<dbReference type="PANTHER" id="PTHR43067:SF3">
    <property type="entry name" value="MALTOSE ABC TRANSPORTER, ATP-BINDING PROTEIN"/>
    <property type="match status" value="1"/>
</dbReference>
<dbReference type="PROSITE" id="PS00211">
    <property type="entry name" value="ABC_TRANSPORTER_1"/>
    <property type="match status" value="1"/>
</dbReference>
<comment type="caution">
    <text evidence="5">The sequence shown here is derived from an EMBL/GenBank/DDBJ whole genome shotgun (WGS) entry which is preliminary data.</text>
</comment>
<gene>
    <name evidence="5" type="ORF">ENT87_05950</name>
    <name evidence="6" type="ORF">ENU30_00915</name>
</gene>
<dbReference type="GO" id="GO:0005524">
    <property type="term" value="F:ATP binding"/>
    <property type="evidence" value="ECO:0007669"/>
    <property type="project" value="UniProtKB-KW"/>
</dbReference>
<dbReference type="CDD" id="cd03257">
    <property type="entry name" value="ABC_NikE_OppD_transporters"/>
    <property type="match status" value="1"/>
</dbReference>
<dbReference type="SMART" id="SM00382">
    <property type="entry name" value="AAA"/>
    <property type="match status" value="1"/>
</dbReference>
<dbReference type="GO" id="GO:0015833">
    <property type="term" value="P:peptide transport"/>
    <property type="evidence" value="ECO:0007669"/>
    <property type="project" value="InterPro"/>
</dbReference>
<evidence type="ECO:0000256" key="1">
    <source>
        <dbReference type="ARBA" id="ARBA00022448"/>
    </source>
</evidence>
<dbReference type="InterPro" id="IPR013563">
    <property type="entry name" value="Oligopep_ABC_C"/>
</dbReference>
<dbReference type="InterPro" id="IPR017871">
    <property type="entry name" value="ABC_transporter-like_CS"/>
</dbReference>
<dbReference type="Gene3D" id="3.40.50.300">
    <property type="entry name" value="P-loop containing nucleotide triphosphate hydrolases"/>
    <property type="match status" value="1"/>
</dbReference>
<keyword evidence="2" id="KW-0547">Nucleotide-binding</keyword>
<dbReference type="EMBL" id="DTBZ01000027">
    <property type="protein sequence ID" value="HGQ17531.1"/>
    <property type="molecule type" value="Genomic_DNA"/>
</dbReference>
<sequence>MASQYIHVTGSPILVAEDVDGGYTVPNRGIFIHAVDGVSLTLGSNEVLGIAGESGCGKSTLAKIIYGAVEPPLIVRRGKVLIDAGDRGFIDMLTGDREVVRKEIMWKTLSYIPQNSMNVLNPMKRVRDHFIETFKFHGIEISKKDVVSYIREVFNSVGLPIDAINAYPHQLSGGMRQRIVIALALMLKPRVVLADEPTTAVDVVTQLGILSFLKEWQRETRCSIVVISHDMGVHAYMDDRIAIMYAGNIVEYGDAEKVFTEPLHPYTRLLIESLIKKGERTIKKGILGSPPNLANPPPGCRFHPRCPYAMDVCRREQPPETRIGDNYRVRCWLYSYGKR</sequence>
<dbReference type="InterPro" id="IPR027417">
    <property type="entry name" value="P-loop_NTPase"/>
</dbReference>
<reference evidence="5" key="1">
    <citation type="journal article" date="2020" name="mSystems">
        <title>Genome- and Community-Level Interaction Insights into Carbon Utilization and Element Cycling Functions of Hydrothermarchaeota in Hydrothermal Sediment.</title>
        <authorList>
            <person name="Zhou Z."/>
            <person name="Liu Y."/>
            <person name="Xu W."/>
            <person name="Pan J."/>
            <person name="Luo Z.H."/>
            <person name="Li M."/>
        </authorList>
    </citation>
    <scope>NUCLEOTIDE SEQUENCE [LARGE SCALE GENOMIC DNA]</scope>
    <source>
        <strain evidence="5">SpSt-618</strain>
        <strain evidence="6">SpSt-657</strain>
    </source>
</reference>
<dbReference type="InterPro" id="IPR003593">
    <property type="entry name" value="AAA+_ATPase"/>
</dbReference>
<feature type="domain" description="ABC transporter" evidence="4">
    <location>
        <begin position="14"/>
        <end position="271"/>
    </location>
</feature>
<protein>
    <submittedName>
        <fullName evidence="5">ABC transporter ATP-binding protein</fullName>
    </submittedName>
</protein>
<dbReference type="PANTHER" id="PTHR43067">
    <property type="entry name" value="OLIGOPEPTIDE/DIPEPTIDE ABC TRANSPORTER, ATPASE SUBUNIT"/>
    <property type="match status" value="1"/>
</dbReference>
<dbReference type="InterPro" id="IPR003439">
    <property type="entry name" value="ABC_transporter-like_ATP-bd"/>
</dbReference>
<keyword evidence="1" id="KW-0813">Transport</keyword>
<name>A0A7J3I8H9_9CREN</name>
<dbReference type="Pfam" id="PF08352">
    <property type="entry name" value="oligo_HPY"/>
    <property type="match status" value="1"/>
</dbReference>
<dbReference type="Pfam" id="PF00005">
    <property type="entry name" value="ABC_tran"/>
    <property type="match status" value="1"/>
</dbReference>